<keyword evidence="10 17" id="KW-0418">Kinase</keyword>
<dbReference type="RefSeq" id="XP_016467239.1">
    <property type="nucleotide sequence ID" value="XM_016611753.1"/>
</dbReference>
<dbReference type="InterPro" id="IPR001245">
    <property type="entry name" value="Ser-Thr/Tyr_kinase_cat_dom"/>
</dbReference>
<dbReference type="PANTHER" id="PTHR45863:SF11">
    <property type="entry name" value="PROTEIN KINASE DOMAIN-CONTAINING PROTEIN"/>
    <property type="match status" value="1"/>
</dbReference>
<keyword evidence="13" id="KW-0449">Lipoprotein</keyword>
<evidence type="ECO:0000256" key="14">
    <source>
        <dbReference type="ARBA" id="ARBA00047899"/>
    </source>
</evidence>
<dbReference type="GO" id="GO:0005524">
    <property type="term" value="F:ATP binding"/>
    <property type="evidence" value="ECO:0007669"/>
    <property type="project" value="UniProtKB-KW"/>
</dbReference>
<dbReference type="FunFam" id="1.25.40.10:FF:000016">
    <property type="entry name" value="probable serine/threonine-protein kinase At4g35230"/>
    <property type="match status" value="1"/>
</dbReference>
<dbReference type="InterPro" id="IPR000719">
    <property type="entry name" value="Prot_kinase_dom"/>
</dbReference>
<evidence type="ECO:0000256" key="15">
    <source>
        <dbReference type="ARBA" id="ARBA00048679"/>
    </source>
</evidence>
<evidence type="ECO:0000256" key="13">
    <source>
        <dbReference type="ARBA" id="ARBA00023288"/>
    </source>
</evidence>
<evidence type="ECO:0000256" key="6">
    <source>
        <dbReference type="ARBA" id="ARBA00022626"/>
    </source>
</evidence>
<evidence type="ECO:0000256" key="3">
    <source>
        <dbReference type="ARBA" id="ARBA00012513"/>
    </source>
</evidence>
<reference evidence="17" key="1">
    <citation type="submission" date="2025-08" db="UniProtKB">
        <authorList>
            <consortium name="RefSeq"/>
        </authorList>
    </citation>
    <scope>IDENTIFICATION</scope>
</reference>
<feature type="domain" description="Protein kinase" evidence="16">
    <location>
        <begin position="59"/>
        <end position="325"/>
    </location>
</feature>
<evidence type="ECO:0000256" key="1">
    <source>
        <dbReference type="ARBA" id="ARBA00004193"/>
    </source>
</evidence>
<dbReference type="AlphaFoldDB" id="A0A1S3ZSB4"/>
<dbReference type="PROSITE" id="PS50011">
    <property type="entry name" value="PROTEIN_KINASE_DOM"/>
    <property type="match status" value="1"/>
</dbReference>
<dbReference type="InterPro" id="IPR045845">
    <property type="entry name" value="BSK"/>
</dbReference>
<sequence length="491" mass="54921">MGVHCSKFFFCCGHSHLKPSLHDLSDLENGGENEKNALPSFTEFSLDVLMIATDGFSADNIVSEHGEKAPNVVYKGLLQNGHSIAVKRFNRSAWPDSRQFLDEAKAVGNLRSERLANLLGCCCEGDQRLLVAEFMPNDTLAKHLFHWESEPMKWAMRLRVAFYLAQALEYCCSKGRAIYHDLNAYRILFDQDGDPRLSCFGLMKNSRDGKSYSTNLAFTPPEYMRTGRVTAESVVYSFGTMLLDLLSGKHIPPSHALDLIRVKNFSTLMDSCLEGRISNDDGTELVRLATRSLQYEARERPNAKSLVNSLMTIQKETEVPSHVLLGIRHGTATPPQPLLLTTTGEACLRMDLTALHEILQKTGYKDDEGIANELSFQMWTNQMQETLNSKQQGDAAFRAKDSITAIECYTQFNDGGTMVSPTIYARRCLCYLMSDMAQEALGDAMQAQVISPEWPTAFYLQSVALFSLGMENDAQEALKQATKLEAKRNKN</sequence>
<dbReference type="SUPFAM" id="SSF56112">
    <property type="entry name" value="Protein kinase-like (PK-like)"/>
    <property type="match status" value="1"/>
</dbReference>
<dbReference type="Gene3D" id="1.25.40.10">
    <property type="entry name" value="Tetratricopeptide repeat domain"/>
    <property type="match status" value="1"/>
</dbReference>
<dbReference type="PANTHER" id="PTHR45863">
    <property type="entry name" value="SERINE/THREONINE-PROTEIN KINASE BSK5"/>
    <property type="match status" value="1"/>
</dbReference>
<dbReference type="KEGG" id="nta:107789880"/>
<keyword evidence="7" id="KW-0808">Transferase</keyword>
<dbReference type="FunFam" id="3.30.200.20:FF:000154">
    <property type="entry name" value="probable serine/threonine-protein kinase At4g35230"/>
    <property type="match status" value="1"/>
</dbReference>
<evidence type="ECO:0000256" key="12">
    <source>
        <dbReference type="ARBA" id="ARBA00023136"/>
    </source>
</evidence>
<keyword evidence="12" id="KW-0472">Membrane</keyword>
<dbReference type="Gene3D" id="3.30.200.20">
    <property type="entry name" value="Phosphorylase Kinase, domain 1"/>
    <property type="match status" value="1"/>
</dbReference>
<keyword evidence="5" id="KW-0723">Serine/threonine-protein kinase</keyword>
<evidence type="ECO:0000256" key="9">
    <source>
        <dbReference type="ARBA" id="ARBA00022741"/>
    </source>
</evidence>
<keyword evidence="6" id="KW-1070">Brassinosteroid signaling pathway</keyword>
<dbReference type="Pfam" id="PF25575">
    <property type="entry name" value="TPR_BSK1_C"/>
    <property type="match status" value="1"/>
</dbReference>
<dbReference type="EC" id="2.7.11.1" evidence="3"/>
<evidence type="ECO:0000256" key="4">
    <source>
        <dbReference type="ARBA" id="ARBA00022475"/>
    </source>
</evidence>
<evidence type="ECO:0000256" key="10">
    <source>
        <dbReference type="ARBA" id="ARBA00022777"/>
    </source>
</evidence>
<dbReference type="GO" id="GO:0009742">
    <property type="term" value="P:brassinosteroid mediated signaling pathway"/>
    <property type="evidence" value="ECO:0000318"/>
    <property type="project" value="GO_Central"/>
</dbReference>
<keyword evidence="8" id="KW-0519">Myristate</keyword>
<protein>
    <recommendedName>
        <fullName evidence="3">non-specific serine/threonine protein kinase</fullName>
        <ecNumber evidence="3">2.7.11.1</ecNumber>
    </recommendedName>
</protein>
<dbReference type="PaxDb" id="4097-A0A1S3ZSB4"/>
<dbReference type="Gene3D" id="1.10.510.10">
    <property type="entry name" value="Transferase(Phosphotransferase) domain 1"/>
    <property type="match status" value="1"/>
</dbReference>
<keyword evidence="11" id="KW-0067">ATP-binding</keyword>
<dbReference type="OrthoDB" id="2335338at2759"/>
<keyword evidence="9" id="KW-0547">Nucleotide-binding</keyword>
<dbReference type="OMA" id="CLCWCPS"/>
<dbReference type="GO" id="GO:0004674">
    <property type="term" value="F:protein serine/threonine kinase activity"/>
    <property type="evidence" value="ECO:0007669"/>
    <property type="project" value="UniProtKB-KW"/>
</dbReference>
<organism evidence="17">
    <name type="scientific">Nicotiana tabacum</name>
    <name type="common">Common tobacco</name>
    <dbReference type="NCBI Taxonomy" id="4097"/>
    <lineage>
        <taxon>Eukaryota</taxon>
        <taxon>Viridiplantae</taxon>
        <taxon>Streptophyta</taxon>
        <taxon>Embryophyta</taxon>
        <taxon>Tracheophyta</taxon>
        <taxon>Spermatophyta</taxon>
        <taxon>Magnoliopsida</taxon>
        <taxon>eudicotyledons</taxon>
        <taxon>Gunneridae</taxon>
        <taxon>Pentapetalae</taxon>
        <taxon>asterids</taxon>
        <taxon>lamiids</taxon>
        <taxon>Solanales</taxon>
        <taxon>Solanaceae</taxon>
        <taxon>Nicotianoideae</taxon>
        <taxon>Nicotianeae</taxon>
        <taxon>Nicotiana</taxon>
    </lineage>
</organism>
<dbReference type="Pfam" id="PF07714">
    <property type="entry name" value="PK_Tyr_Ser-Thr"/>
    <property type="match status" value="1"/>
</dbReference>
<evidence type="ECO:0000256" key="8">
    <source>
        <dbReference type="ARBA" id="ARBA00022707"/>
    </source>
</evidence>
<name>A0A1S3ZSB4_TOBAC</name>
<evidence type="ECO:0000256" key="11">
    <source>
        <dbReference type="ARBA" id="ARBA00022840"/>
    </source>
</evidence>
<comment type="subcellular location">
    <subcellularLocation>
        <location evidence="1">Cell membrane</location>
        <topology evidence="1">Lipid-anchor</topology>
    </subcellularLocation>
</comment>
<evidence type="ECO:0000313" key="17">
    <source>
        <dbReference type="RefSeq" id="XP_016467239.1"/>
    </source>
</evidence>
<evidence type="ECO:0000256" key="5">
    <source>
        <dbReference type="ARBA" id="ARBA00022527"/>
    </source>
</evidence>
<dbReference type="InterPro" id="IPR011009">
    <property type="entry name" value="Kinase-like_dom_sf"/>
</dbReference>
<dbReference type="SMR" id="A0A1S3ZSB4"/>
<keyword evidence="4" id="KW-1003">Cell membrane</keyword>
<dbReference type="SUPFAM" id="SSF48452">
    <property type="entry name" value="TPR-like"/>
    <property type="match status" value="1"/>
</dbReference>
<dbReference type="InterPro" id="IPR058209">
    <property type="entry name" value="TPR_BSK1_C"/>
</dbReference>
<comment type="catalytic activity">
    <reaction evidence="14">
        <text>L-threonyl-[protein] + ATP = O-phospho-L-threonyl-[protein] + ADP + H(+)</text>
        <dbReference type="Rhea" id="RHEA:46608"/>
        <dbReference type="Rhea" id="RHEA-COMP:11060"/>
        <dbReference type="Rhea" id="RHEA-COMP:11605"/>
        <dbReference type="ChEBI" id="CHEBI:15378"/>
        <dbReference type="ChEBI" id="CHEBI:30013"/>
        <dbReference type="ChEBI" id="CHEBI:30616"/>
        <dbReference type="ChEBI" id="CHEBI:61977"/>
        <dbReference type="ChEBI" id="CHEBI:456216"/>
        <dbReference type="EC" id="2.7.11.1"/>
    </reaction>
</comment>
<evidence type="ECO:0000259" key="16">
    <source>
        <dbReference type="PROSITE" id="PS50011"/>
    </source>
</evidence>
<dbReference type="GO" id="GO:0005886">
    <property type="term" value="C:plasma membrane"/>
    <property type="evidence" value="ECO:0007669"/>
    <property type="project" value="UniProtKB-SubCell"/>
</dbReference>
<comment type="catalytic activity">
    <reaction evidence="15">
        <text>L-seryl-[protein] + ATP = O-phospho-L-seryl-[protein] + ADP + H(+)</text>
        <dbReference type="Rhea" id="RHEA:17989"/>
        <dbReference type="Rhea" id="RHEA-COMP:9863"/>
        <dbReference type="Rhea" id="RHEA-COMP:11604"/>
        <dbReference type="ChEBI" id="CHEBI:15378"/>
        <dbReference type="ChEBI" id="CHEBI:29999"/>
        <dbReference type="ChEBI" id="CHEBI:30616"/>
        <dbReference type="ChEBI" id="CHEBI:83421"/>
        <dbReference type="ChEBI" id="CHEBI:456216"/>
        <dbReference type="EC" id="2.7.11.1"/>
    </reaction>
</comment>
<comment type="similarity">
    <text evidence="2">Belongs to the protein kinase superfamily. Ser/Thr protein kinase family.</text>
</comment>
<gene>
    <name evidence="17" type="primary">LOC107789880</name>
</gene>
<dbReference type="STRING" id="4097.A0A1S3ZSB4"/>
<dbReference type="InterPro" id="IPR011990">
    <property type="entry name" value="TPR-like_helical_dom_sf"/>
</dbReference>
<proteinExistence type="inferred from homology"/>
<accession>A0A1S3ZSB4</accession>
<evidence type="ECO:0000256" key="7">
    <source>
        <dbReference type="ARBA" id="ARBA00022679"/>
    </source>
</evidence>
<dbReference type="FunFam" id="1.10.510.10:FF:000069">
    <property type="entry name" value="probable serine/threonine-protein kinase At5g41260"/>
    <property type="match status" value="1"/>
</dbReference>
<evidence type="ECO:0000256" key="2">
    <source>
        <dbReference type="ARBA" id="ARBA00008684"/>
    </source>
</evidence>